<reference evidence="3 4" key="1">
    <citation type="submission" date="2016-04" db="EMBL/GenBank/DDBJ databases">
        <title>Comparative Genomics and Epigenetics of Sporosarcina ureae.</title>
        <authorList>
            <person name="Oliver A.S."/>
            <person name="Cooper K.K."/>
        </authorList>
    </citation>
    <scope>NUCLEOTIDE SEQUENCE [LARGE SCALE GENOMIC DNA]</scope>
    <source>
        <strain evidence="3 4">S204</strain>
    </source>
</reference>
<protein>
    <submittedName>
        <fullName evidence="3">PrpF protein</fullName>
    </submittedName>
</protein>
<dbReference type="EMBL" id="CP015108">
    <property type="protein sequence ID" value="ARF13934.1"/>
    <property type="molecule type" value="Genomic_DNA"/>
</dbReference>
<dbReference type="SUPFAM" id="SSF54506">
    <property type="entry name" value="Diaminopimelate epimerase-like"/>
    <property type="match status" value="2"/>
</dbReference>
<evidence type="ECO:0000256" key="1">
    <source>
        <dbReference type="ARBA" id="ARBA00007673"/>
    </source>
</evidence>
<comment type="similarity">
    <text evidence="1">Belongs to the PrpF family.</text>
</comment>
<dbReference type="RefSeq" id="WP_029054247.1">
    <property type="nucleotide sequence ID" value="NZ_CP015108.1"/>
</dbReference>
<evidence type="ECO:0000256" key="2">
    <source>
        <dbReference type="ARBA" id="ARBA00023235"/>
    </source>
</evidence>
<dbReference type="Proteomes" id="UP000192486">
    <property type="component" value="Chromosome"/>
</dbReference>
<dbReference type="Pfam" id="PF04303">
    <property type="entry name" value="PrpF"/>
    <property type="match status" value="1"/>
</dbReference>
<dbReference type="PANTHER" id="PTHR43709:SF2">
    <property type="entry name" value="DUF453 DOMAIN PROTEIN (AFU_ORTHOLOGUE AFUA_6G00360)"/>
    <property type="match status" value="1"/>
</dbReference>
<dbReference type="InterPro" id="IPR007400">
    <property type="entry name" value="PrpF-like"/>
</dbReference>
<keyword evidence="4" id="KW-1185">Reference proteome</keyword>
<accession>A0ABN4YPL8</accession>
<keyword evidence="2" id="KW-0413">Isomerase</keyword>
<gene>
    <name evidence="3" type="ORF">SporoS204_07115</name>
</gene>
<dbReference type="Gene3D" id="3.10.310.10">
    <property type="entry name" value="Diaminopimelate Epimerase, Chain A, domain 1"/>
    <property type="match status" value="2"/>
</dbReference>
<organism evidence="3 4">
    <name type="scientific">Sporosarcina ureae</name>
    <dbReference type="NCBI Taxonomy" id="1571"/>
    <lineage>
        <taxon>Bacteria</taxon>
        <taxon>Bacillati</taxon>
        <taxon>Bacillota</taxon>
        <taxon>Bacilli</taxon>
        <taxon>Bacillales</taxon>
        <taxon>Caryophanaceae</taxon>
        <taxon>Sporosarcina</taxon>
    </lineage>
</organism>
<sequence length="380" mass="40486">MKQNAVPCTVYRGGTSRGVFFKESDLPKSKSAQEQIFMSAMDAYNPSQVNGLGSGTSHTSKVIVIHETDSEQACLAYTFYQVGIGEAIVDSAGTCGNLMAAVGAYAIDEGLAKVPSADGMCDVTVLNHNINRLVRIEVPIVDGAAQVDGDYLMAGIVHTGAKISVSILSPGGGKTGTTFPAEMRSELVADEQKFSVTISDIVNPFIFVNAQDFGLDGSESNDILSQNQHLLTQLETLRVQGAVSAGMAETIEAAKEVPSIPKIALVAPPRDYFTTSGVEVKAEEIDIIARMISMGKFHRTFAGSGLYNLASTLLIDGTIPNDCYTSSEQKQLQNIRIGHPDGIAEVTVELTEDGKDVAAVGLDRTARRILEGQCYVPSWL</sequence>
<evidence type="ECO:0000313" key="4">
    <source>
        <dbReference type="Proteomes" id="UP000192486"/>
    </source>
</evidence>
<proteinExistence type="inferred from homology"/>
<evidence type="ECO:0000313" key="3">
    <source>
        <dbReference type="EMBL" id="ARF13934.1"/>
    </source>
</evidence>
<dbReference type="PANTHER" id="PTHR43709">
    <property type="entry name" value="ACONITATE ISOMERASE-RELATED"/>
    <property type="match status" value="1"/>
</dbReference>
<name>A0ABN4YPL8_SPOUR</name>